<evidence type="ECO:0000313" key="4">
    <source>
        <dbReference type="Proteomes" id="UP001201812"/>
    </source>
</evidence>
<feature type="region of interest" description="Disordered" evidence="1">
    <location>
        <begin position="284"/>
        <end position="306"/>
    </location>
</feature>
<keyword evidence="2" id="KW-0812">Transmembrane</keyword>
<reference evidence="3" key="1">
    <citation type="submission" date="2022-01" db="EMBL/GenBank/DDBJ databases">
        <title>Genome Sequence Resource for Two Populations of Ditylenchus destructor, the Migratory Endoparasitic Phytonematode.</title>
        <authorList>
            <person name="Zhang H."/>
            <person name="Lin R."/>
            <person name="Xie B."/>
        </authorList>
    </citation>
    <scope>NUCLEOTIDE SEQUENCE</scope>
    <source>
        <strain evidence="3">BazhouSP</strain>
    </source>
</reference>
<dbReference type="Proteomes" id="UP001201812">
    <property type="component" value="Unassembled WGS sequence"/>
</dbReference>
<keyword evidence="2" id="KW-1133">Transmembrane helix</keyword>
<protein>
    <submittedName>
        <fullName evidence="3">Uncharacterized protein</fullName>
    </submittedName>
</protein>
<proteinExistence type="predicted"/>
<evidence type="ECO:0000256" key="1">
    <source>
        <dbReference type="SAM" id="MobiDB-lite"/>
    </source>
</evidence>
<dbReference type="EMBL" id="JAKKPZ010000391">
    <property type="protein sequence ID" value="KAI1695574.1"/>
    <property type="molecule type" value="Genomic_DNA"/>
</dbReference>
<accession>A0AAD4MI82</accession>
<gene>
    <name evidence="3" type="ORF">DdX_19512</name>
</gene>
<keyword evidence="2" id="KW-0472">Membrane</keyword>
<evidence type="ECO:0000256" key="2">
    <source>
        <dbReference type="SAM" id="Phobius"/>
    </source>
</evidence>
<evidence type="ECO:0000313" key="3">
    <source>
        <dbReference type="EMBL" id="KAI1695574.1"/>
    </source>
</evidence>
<feature type="transmembrane region" description="Helical" evidence="2">
    <location>
        <begin position="378"/>
        <end position="398"/>
    </location>
</feature>
<comment type="caution">
    <text evidence="3">The sequence shown here is derived from an EMBL/GenBank/DDBJ whole genome shotgun (WGS) entry which is preliminary data.</text>
</comment>
<dbReference type="AlphaFoldDB" id="A0AAD4MI82"/>
<sequence>MTDGCRTDAGNKRIAACETPNENRRKETDGIINLNGTNERHKQFAHCLYAWTYISLRTAVSGQKSNIGLTYYSFAAMRPYLGPTVRIKWTIVYVGGGFTYIPEHIEQMESIANLWRDGKISVWNGRHDGSRIVAEDFQSILNSPTILKCQNLYMGKAHFSFKDYKVLYAVNVIDASNSYVDTDPENGHWQKCWLEFLEEPEMKPVILIRQLHREILRTLLDRLSKKADDLGRIPVEVAKIAEKGKVVKLLNEAAVKASKSGKPGAEAHKGTITARDHGNELHAKAASDNAAPVQPQSYQHRPEKRRRYRGVQRRCVTFVVPRNAHFYLDQILLHTLLRMMRMRAAHFLDHLTLSNIAVLSFSSMALQHLAPMAQFFRILNVRLLLIIVVCIFCLCCIYC</sequence>
<feature type="transmembrane region" description="Helical" evidence="2">
    <location>
        <begin position="347"/>
        <end position="366"/>
    </location>
</feature>
<name>A0AAD4MI82_9BILA</name>
<keyword evidence="4" id="KW-1185">Reference proteome</keyword>
<organism evidence="3 4">
    <name type="scientific">Ditylenchus destructor</name>
    <dbReference type="NCBI Taxonomy" id="166010"/>
    <lineage>
        <taxon>Eukaryota</taxon>
        <taxon>Metazoa</taxon>
        <taxon>Ecdysozoa</taxon>
        <taxon>Nematoda</taxon>
        <taxon>Chromadorea</taxon>
        <taxon>Rhabditida</taxon>
        <taxon>Tylenchina</taxon>
        <taxon>Tylenchomorpha</taxon>
        <taxon>Sphaerularioidea</taxon>
        <taxon>Anguinidae</taxon>
        <taxon>Anguininae</taxon>
        <taxon>Ditylenchus</taxon>
    </lineage>
</organism>